<feature type="domain" description="RNase NYN" evidence="2">
    <location>
        <begin position="369"/>
        <end position="520"/>
    </location>
</feature>
<dbReference type="Pfam" id="PF23054">
    <property type="entry name" value="UBA_N4BP1_C"/>
    <property type="match status" value="1"/>
</dbReference>
<dbReference type="Ensembl" id="ENSEBUT00000000915.1">
    <property type="protein sequence ID" value="ENSEBUP00000000611.1"/>
    <property type="gene ID" value="ENSEBUG00000000665.1"/>
</dbReference>
<dbReference type="GO" id="GO:0005634">
    <property type="term" value="C:nucleus"/>
    <property type="evidence" value="ECO:0007669"/>
    <property type="project" value="TreeGrafter"/>
</dbReference>
<dbReference type="FunFam" id="3.40.50.11980:FF:000001">
    <property type="entry name" value="ZC3H12A isoform 1"/>
    <property type="match status" value="1"/>
</dbReference>
<evidence type="ECO:0008006" key="6">
    <source>
        <dbReference type="Google" id="ProtNLM"/>
    </source>
</evidence>
<sequence>MDFVFSLQYEDHNIDARDVRSKFEELVACHSDQYAVELNDLPISVKHRLLSIGNPVWRDSCRSTSNVEVGNKTRQCSQEKLESQGEIIGKKAKDEDKVKIQHKAGQTKDAMDQTRLCQPGERTIMTTDNPTRTSGFPSSSCQTLEKSTGESSFDIKSGQSSNLILELSQRLETETNLHHEKQGVKRKSLEVDDENVCNIRCGSHSQSDLPIPSSKTMLEDTEPNVDATIDDVQMENLFLAMGYDRDIVQLAVKATRREQGTHTDLDPSQVLDRIEINVAKRGGPAPLGLPSPRALPNDRQRVLEGATDVIEQPHFPFPVVGTSRPLVWPEADKSSSESGPLLKPVDRFIKRLGIPYKLRLPDAPGLPCLRHIIVDGCNVAMRHGINRFLSCRGIALCVKYFWDRGHRKITVFVPQHRSHRTSIIKESHFLEQLEELGIVSYTPSRIFEGHRITAHDDRFMLHLAARVDGVIVTNDNFREFVDQSPSWRHIISNRILQFTFAEDIFMVPDDPLGPNGPNVDAFLCPQLSTSAVITPASYLDVQSRVSARDPIGRGKGSLREDLLNIFPTKEDAINRVMNLHPNKKDLNFLSSLLLDE</sequence>
<dbReference type="GO" id="GO:0036464">
    <property type="term" value="C:cytoplasmic ribonucleoprotein granule"/>
    <property type="evidence" value="ECO:0007669"/>
    <property type="project" value="TreeGrafter"/>
</dbReference>
<reference evidence="4" key="2">
    <citation type="submission" date="2025-09" db="UniProtKB">
        <authorList>
            <consortium name="Ensembl"/>
        </authorList>
    </citation>
    <scope>IDENTIFICATION</scope>
</reference>
<dbReference type="PANTHER" id="PTHR12876">
    <property type="entry name" value="N4BP1-RELATED"/>
    <property type="match status" value="1"/>
</dbReference>
<comment type="similarity">
    <text evidence="1">Belongs to the N4BP1 family.</text>
</comment>
<reference evidence="4" key="1">
    <citation type="submission" date="2025-08" db="UniProtKB">
        <authorList>
            <consortium name="Ensembl"/>
        </authorList>
    </citation>
    <scope>IDENTIFICATION</scope>
</reference>
<protein>
    <recommendedName>
        <fullName evidence="6">RNase NYN domain-containing protein</fullName>
    </recommendedName>
</protein>
<dbReference type="GO" id="GO:0004521">
    <property type="term" value="F:RNA endonuclease activity"/>
    <property type="evidence" value="ECO:0007669"/>
    <property type="project" value="TreeGrafter"/>
</dbReference>
<dbReference type="InterPro" id="IPR021869">
    <property type="entry name" value="RNase_Zc3h12_NYN"/>
</dbReference>
<evidence type="ECO:0000259" key="3">
    <source>
        <dbReference type="Pfam" id="PF23054"/>
    </source>
</evidence>
<keyword evidence="5" id="KW-1185">Reference proteome</keyword>
<proteinExistence type="inferred from homology"/>
<dbReference type="AlphaFoldDB" id="A0A8C4N385"/>
<dbReference type="GO" id="GO:0003729">
    <property type="term" value="F:mRNA binding"/>
    <property type="evidence" value="ECO:0007669"/>
    <property type="project" value="TreeGrafter"/>
</dbReference>
<evidence type="ECO:0000259" key="2">
    <source>
        <dbReference type="Pfam" id="PF11977"/>
    </source>
</evidence>
<evidence type="ECO:0000313" key="4">
    <source>
        <dbReference type="Ensembl" id="ENSEBUP00000000611.1"/>
    </source>
</evidence>
<dbReference type="Proteomes" id="UP000694388">
    <property type="component" value="Unplaced"/>
</dbReference>
<name>A0A8C4N385_EPTBU</name>
<organism evidence="4 5">
    <name type="scientific">Eptatretus burgeri</name>
    <name type="common">Inshore hagfish</name>
    <dbReference type="NCBI Taxonomy" id="7764"/>
    <lineage>
        <taxon>Eukaryota</taxon>
        <taxon>Metazoa</taxon>
        <taxon>Chordata</taxon>
        <taxon>Craniata</taxon>
        <taxon>Vertebrata</taxon>
        <taxon>Cyclostomata</taxon>
        <taxon>Myxini</taxon>
        <taxon>Myxiniformes</taxon>
        <taxon>Myxinidae</taxon>
        <taxon>Eptatretinae</taxon>
        <taxon>Eptatretus</taxon>
    </lineage>
</organism>
<dbReference type="GeneTree" id="ENSGT00940000158682"/>
<dbReference type="InterPro" id="IPR051101">
    <property type="entry name" value="ZC3H12/N4BP1_RNase_Reg"/>
</dbReference>
<dbReference type="Gene3D" id="3.40.50.11980">
    <property type="match status" value="1"/>
</dbReference>
<feature type="domain" description="N4BP1 C-terminal UBA" evidence="3">
    <location>
        <begin position="557"/>
        <end position="595"/>
    </location>
</feature>
<evidence type="ECO:0000313" key="5">
    <source>
        <dbReference type="Proteomes" id="UP000694388"/>
    </source>
</evidence>
<evidence type="ECO:0000256" key="1">
    <source>
        <dbReference type="ARBA" id="ARBA00038274"/>
    </source>
</evidence>
<accession>A0A8C4N385</accession>
<dbReference type="Pfam" id="PF11977">
    <property type="entry name" value="RNase_Zc3h12a"/>
    <property type="match status" value="1"/>
</dbReference>
<dbReference type="InterPro" id="IPR056578">
    <property type="entry name" value="UBA_N4BP1_C"/>
</dbReference>
<dbReference type="PANTHER" id="PTHR12876:SF35">
    <property type="entry name" value="LD08718P-RELATED"/>
    <property type="match status" value="1"/>
</dbReference>